<feature type="signal peptide" evidence="1">
    <location>
        <begin position="1"/>
        <end position="21"/>
    </location>
</feature>
<sequence>MKISIFSVATFFLAAATSVTSAPLEAAGDMNQLHARQDATLELTVEVFSNSNFGGFMDSISVVPGKCRSLPKGIRDNVESARFPGGYRCTVYRQSDCQGVSDTNDAEKIATGDGGSTDVIRPFIKKLRILVRNHARSVRCKPL</sequence>
<name>A0AAN8RG25_9PEZI</name>
<comment type="caution">
    <text evidence="2">The sequence shown here is derived from an EMBL/GenBank/DDBJ whole genome shotgun (WGS) entry which is preliminary data.</text>
</comment>
<organism evidence="2 3">
    <name type="scientific">Orbilia javanica</name>
    <dbReference type="NCBI Taxonomy" id="47235"/>
    <lineage>
        <taxon>Eukaryota</taxon>
        <taxon>Fungi</taxon>
        <taxon>Dikarya</taxon>
        <taxon>Ascomycota</taxon>
        <taxon>Pezizomycotina</taxon>
        <taxon>Orbiliomycetes</taxon>
        <taxon>Orbiliales</taxon>
        <taxon>Orbiliaceae</taxon>
        <taxon>Orbilia</taxon>
    </lineage>
</organism>
<evidence type="ECO:0000256" key="1">
    <source>
        <dbReference type="SAM" id="SignalP"/>
    </source>
</evidence>
<dbReference type="Gene3D" id="2.60.20.10">
    <property type="entry name" value="Crystallins"/>
    <property type="match status" value="1"/>
</dbReference>
<reference evidence="2 3" key="1">
    <citation type="submission" date="2019-10" db="EMBL/GenBank/DDBJ databases">
        <authorList>
            <person name="Palmer J.M."/>
        </authorList>
    </citation>
    <scope>NUCLEOTIDE SEQUENCE [LARGE SCALE GENOMIC DNA]</scope>
    <source>
        <strain evidence="2 3">TWF718</strain>
    </source>
</reference>
<accession>A0AAN8RG25</accession>
<proteinExistence type="predicted"/>
<dbReference type="AlphaFoldDB" id="A0AAN8RG25"/>
<evidence type="ECO:0000313" key="2">
    <source>
        <dbReference type="EMBL" id="KAK6351971.1"/>
    </source>
</evidence>
<feature type="chain" id="PRO_5042868064" evidence="1">
    <location>
        <begin position="22"/>
        <end position="143"/>
    </location>
</feature>
<keyword evidence="3" id="KW-1185">Reference proteome</keyword>
<dbReference type="EMBL" id="JAVHNR010000002">
    <property type="protein sequence ID" value="KAK6351971.1"/>
    <property type="molecule type" value="Genomic_DNA"/>
</dbReference>
<evidence type="ECO:0000313" key="3">
    <source>
        <dbReference type="Proteomes" id="UP001313282"/>
    </source>
</evidence>
<gene>
    <name evidence="2" type="ORF">TWF718_005119</name>
</gene>
<keyword evidence="1" id="KW-0732">Signal</keyword>
<dbReference type="Proteomes" id="UP001313282">
    <property type="component" value="Unassembled WGS sequence"/>
</dbReference>
<protein>
    <submittedName>
        <fullName evidence="2">Uncharacterized protein</fullName>
    </submittedName>
</protein>